<name>A0AAV5QID7_9ASCO</name>
<reference evidence="2 3" key="1">
    <citation type="journal article" date="2023" name="Elife">
        <title>Identification of key yeast species and microbe-microbe interactions impacting larval growth of Drosophila in the wild.</title>
        <authorList>
            <person name="Mure A."/>
            <person name="Sugiura Y."/>
            <person name="Maeda R."/>
            <person name="Honda K."/>
            <person name="Sakurai N."/>
            <person name="Takahashi Y."/>
            <person name="Watada M."/>
            <person name="Katoh T."/>
            <person name="Gotoh A."/>
            <person name="Gotoh Y."/>
            <person name="Taniguchi I."/>
            <person name="Nakamura K."/>
            <person name="Hayashi T."/>
            <person name="Katayama T."/>
            <person name="Uemura T."/>
            <person name="Hattori Y."/>
        </authorList>
    </citation>
    <scope>NUCLEOTIDE SEQUENCE [LARGE SCALE GENOMIC DNA]</scope>
    <source>
        <strain evidence="2 3">SC-9</strain>
    </source>
</reference>
<dbReference type="EMBL" id="BTFZ01000003">
    <property type="protein sequence ID" value="GMM34705.1"/>
    <property type="molecule type" value="Genomic_DNA"/>
</dbReference>
<evidence type="ECO:0000256" key="1">
    <source>
        <dbReference type="SAM" id="MobiDB-lite"/>
    </source>
</evidence>
<proteinExistence type="predicted"/>
<sequence>MSSLEDPTGLVEINELDNSLRKESDKQESEMYGDTIQLGIMEQQNIKIEGDSQSMMNYDDEDDEDDDDGTTGDFDSDLLKKLESINNIDEFRKLSDNVSANFAHLSHELNRSKIQRAQGYISMISNLKSELTTQKQEFDAYLDKITPGRDITYQNEVSTDLTSAHRSKFVSLDVPLFERAQFPIFKPWFQKTLDPHIKKLKIFHDRYAYDFHNIESQKFNNSKIIWGQYFQDTLSAKSDATEEIKDELGRLEEELYNLTSYEQQSNTLAREKQMSHSFSPENDGNPIVPIRKSFLEDEQYYATQAESYRSYNQRISKIKQQKDDDSVLLSSTTAAAANSGAMLKPATTEDVYEDLFKLKLMAQDKKMTRSKHSRFLDDVLKRINEPKNQARVSSIAGLLSSDDIQRNEVSDFRTVKRSSSSIFENEPTGMKKLRRES</sequence>
<gene>
    <name evidence="2" type="ORF">DASC09_020300</name>
</gene>
<feature type="region of interest" description="Disordered" evidence="1">
    <location>
        <begin position="54"/>
        <end position="75"/>
    </location>
</feature>
<comment type="caution">
    <text evidence="2">The sequence shown here is derived from an EMBL/GenBank/DDBJ whole genome shotgun (WGS) entry which is preliminary data.</text>
</comment>
<protein>
    <submittedName>
        <fullName evidence="2">Uncharacterized protein</fullName>
    </submittedName>
</protein>
<organism evidence="2 3">
    <name type="scientific">Saccharomycopsis crataegensis</name>
    <dbReference type="NCBI Taxonomy" id="43959"/>
    <lineage>
        <taxon>Eukaryota</taxon>
        <taxon>Fungi</taxon>
        <taxon>Dikarya</taxon>
        <taxon>Ascomycota</taxon>
        <taxon>Saccharomycotina</taxon>
        <taxon>Saccharomycetes</taxon>
        <taxon>Saccharomycopsidaceae</taxon>
        <taxon>Saccharomycopsis</taxon>
    </lineage>
</organism>
<feature type="region of interest" description="Disordered" evidence="1">
    <location>
        <begin position="1"/>
        <end position="36"/>
    </location>
</feature>
<feature type="compositionally biased region" description="Acidic residues" evidence="1">
    <location>
        <begin position="58"/>
        <end position="75"/>
    </location>
</feature>
<evidence type="ECO:0000313" key="2">
    <source>
        <dbReference type="EMBL" id="GMM34705.1"/>
    </source>
</evidence>
<evidence type="ECO:0000313" key="3">
    <source>
        <dbReference type="Proteomes" id="UP001360560"/>
    </source>
</evidence>
<keyword evidence="3" id="KW-1185">Reference proteome</keyword>
<dbReference type="AlphaFoldDB" id="A0AAV5QID7"/>
<dbReference type="GeneID" id="90072684"/>
<feature type="compositionally biased region" description="Basic and acidic residues" evidence="1">
    <location>
        <begin position="18"/>
        <end position="29"/>
    </location>
</feature>
<feature type="region of interest" description="Disordered" evidence="1">
    <location>
        <begin position="415"/>
        <end position="437"/>
    </location>
</feature>
<dbReference type="RefSeq" id="XP_064851705.1">
    <property type="nucleotide sequence ID" value="XM_064995633.1"/>
</dbReference>
<dbReference type="Proteomes" id="UP001360560">
    <property type="component" value="Unassembled WGS sequence"/>
</dbReference>
<accession>A0AAV5QID7</accession>